<dbReference type="OrthoDB" id="10477557at2759"/>
<gene>
    <name evidence="2" type="ORF">NAEGRDRAFT_81833</name>
</gene>
<sequence length="475" mass="52091">MKSLSLKGLKKGNNNTADIFEYDLNSSRGSRTLAIVNLNASFETAGISPRIFTGQLPEEGQFFTQLTPRRTSPVYSHNSSYIVTNNNTTTISSVNNSFVFEPVPSPIEFNNNSGTFHSNTKRCVSIPTTPIVPLTSPTSEDGDSSFSDEFLMASTTPSRAQSATSSIGGRRFTPKKSARKPLDIKPKEHVQLFSTSSSQDVDPKKRRNSVSGSVVLQKKNNNMSTQSIDYLKHQPPPESPRINSARGISRRVQSADPKNSRRPSTPTVSFKQIRPPSSSSTTSTAIATPSSSTGSTGWKPNTSTTSLPTPRMAPGRLPRKKSFALNPSLKSQLEAIKSVPLFLPDDIDPSHKSVKDNVSPLFLNQVIESLFVKEDKLVEKARLYNEFKEGEERIDRHTGSTPRGSTSSTFNKNSFYPNAYKAASLASVRVEKENLMMENPFLLRKSQAGIHADHFGVQAPISSRSLSSSRASTRR</sequence>
<feature type="compositionally biased region" description="Polar residues" evidence="1">
    <location>
        <begin position="298"/>
        <end position="308"/>
    </location>
</feature>
<dbReference type="OMA" id="NLMMENP"/>
<evidence type="ECO:0000256" key="1">
    <source>
        <dbReference type="SAM" id="MobiDB-lite"/>
    </source>
</evidence>
<proteinExistence type="predicted"/>
<accession>D2VZK9</accession>
<dbReference type="VEuPathDB" id="AmoebaDB:NAEGRDRAFT_81833"/>
<organism evidence="3">
    <name type="scientific">Naegleria gruberi</name>
    <name type="common">Amoeba</name>
    <dbReference type="NCBI Taxonomy" id="5762"/>
    <lineage>
        <taxon>Eukaryota</taxon>
        <taxon>Discoba</taxon>
        <taxon>Heterolobosea</taxon>
        <taxon>Tetramitia</taxon>
        <taxon>Eutetramitia</taxon>
        <taxon>Vahlkampfiidae</taxon>
        <taxon>Naegleria</taxon>
    </lineage>
</organism>
<keyword evidence="3" id="KW-1185">Reference proteome</keyword>
<feature type="region of interest" description="Disordered" evidence="1">
    <location>
        <begin position="154"/>
        <end position="321"/>
    </location>
</feature>
<dbReference type="GeneID" id="8857591"/>
<dbReference type="RefSeq" id="XP_002670463.1">
    <property type="nucleotide sequence ID" value="XM_002670417.1"/>
</dbReference>
<evidence type="ECO:0000313" key="3">
    <source>
        <dbReference type="Proteomes" id="UP000006671"/>
    </source>
</evidence>
<dbReference type="InParanoid" id="D2VZK9"/>
<dbReference type="Proteomes" id="UP000006671">
    <property type="component" value="Unassembled WGS sequence"/>
</dbReference>
<reference evidence="2 3" key="1">
    <citation type="journal article" date="2010" name="Cell">
        <title>The genome of Naegleria gruberi illuminates early eukaryotic versatility.</title>
        <authorList>
            <person name="Fritz-Laylin L.K."/>
            <person name="Prochnik S.E."/>
            <person name="Ginger M.L."/>
            <person name="Dacks J.B."/>
            <person name="Carpenter M.L."/>
            <person name="Field M.C."/>
            <person name="Kuo A."/>
            <person name="Paredez A."/>
            <person name="Chapman J."/>
            <person name="Pham J."/>
            <person name="Shu S."/>
            <person name="Neupane R."/>
            <person name="Cipriano M."/>
            <person name="Mancuso J."/>
            <person name="Tu H."/>
            <person name="Salamov A."/>
            <person name="Lindquist E."/>
            <person name="Shapiro H."/>
            <person name="Lucas S."/>
            <person name="Grigoriev I.V."/>
            <person name="Cande W.Z."/>
            <person name="Fulton C."/>
            <person name="Rokhsar D.S."/>
            <person name="Dawson S.C."/>
        </authorList>
    </citation>
    <scope>NUCLEOTIDE SEQUENCE [LARGE SCALE GENOMIC DNA]</scope>
    <source>
        <strain evidence="2 3">NEG-M</strain>
    </source>
</reference>
<feature type="compositionally biased region" description="Polar residues" evidence="1">
    <location>
        <begin position="154"/>
        <end position="167"/>
    </location>
</feature>
<evidence type="ECO:0000313" key="2">
    <source>
        <dbReference type="EMBL" id="EFC37719.1"/>
    </source>
</evidence>
<feature type="compositionally biased region" description="Low complexity" evidence="1">
    <location>
        <begin position="276"/>
        <end position="297"/>
    </location>
</feature>
<feature type="compositionally biased region" description="Basic and acidic residues" evidence="1">
    <location>
        <begin position="180"/>
        <end position="190"/>
    </location>
</feature>
<dbReference type="KEGG" id="ngr:NAEGRDRAFT_81833"/>
<dbReference type="AlphaFoldDB" id="D2VZK9"/>
<dbReference type="EMBL" id="GG738915">
    <property type="protein sequence ID" value="EFC37719.1"/>
    <property type="molecule type" value="Genomic_DNA"/>
</dbReference>
<feature type="compositionally biased region" description="Polar residues" evidence="1">
    <location>
        <begin position="209"/>
        <end position="228"/>
    </location>
</feature>
<name>D2VZK9_NAEGR</name>
<protein>
    <submittedName>
        <fullName evidence="2">Uncharacterized protein</fullName>
    </submittedName>
</protein>